<evidence type="ECO:0000256" key="1">
    <source>
        <dbReference type="SAM" id="MobiDB-lite"/>
    </source>
</evidence>
<organism evidence="3 4">
    <name type="scientific">Pristionchus mayeri</name>
    <dbReference type="NCBI Taxonomy" id="1317129"/>
    <lineage>
        <taxon>Eukaryota</taxon>
        <taxon>Metazoa</taxon>
        <taxon>Ecdysozoa</taxon>
        <taxon>Nematoda</taxon>
        <taxon>Chromadorea</taxon>
        <taxon>Rhabditida</taxon>
        <taxon>Rhabditina</taxon>
        <taxon>Diplogasteromorpha</taxon>
        <taxon>Diplogasteroidea</taxon>
        <taxon>Neodiplogasteridae</taxon>
        <taxon>Pristionchus</taxon>
    </lineage>
</organism>
<feature type="non-terminal residue" evidence="3">
    <location>
        <position position="1"/>
    </location>
</feature>
<protein>
    <submittedName>
        <fullName evidence="3">Uncharacterized protein</fullName>
    </submittedName>
</protein>
<dbReference type="Proteomes" id="UP001328107">
    <property type="component" value="Unassembled WGS sequence"/>
</dbReference>
<reference evidence="4" key="1">
    <citation type="submission" date="2022-10" db="EMBL/GenBank/DDBJ databases">
        <title>Genome assembly of Pristionchus species.</title>
        <authorList>
            <person name="Yoshida K."/>
            <person name="Sommer R.J."/>
        </authorList>
    </citation>
    <scope>NUCLEOTIDE SEQUENCE [LARGE SCALE GENOMIC DNA]</scope>
    <source>
        <strain evidence="4">RS5460</strain>
    </source>
</reference>
<feature type="transmembrane region" description="Helical" evidence="2">
    <location>
        <begin position="204"/>
        <end position="225"/>
    </location>
</feature>
<feature type="transmembrane region" description="Helical" evidence="2">
    <location>
        <begin position="267"/>
        <end position="284"/>
    </location>
</feature>
<feature type="transmembrane region" description="Helical" evidence="2">
    <location>
        <begin position="52"/>
        <end position="70"/>
    </location>
</feature>
<comment type="caution">
    <text evidence="3">The sequence shown here is derived from an EMBL/GenBank/DDBJ whole genome shotgun (WGS) entry which is preliminary data.</text>
</comment>
<keyword evidence="4" id="KW-1185">Reference proteome</keyword>
<keyword evidence="2" id="KW-0472">Membrane</keyword>
<keyword evidence="2" id="KW-1133">Transmembrane helix</keyword>
<feature type="transmembrane region" description="Helical" evidence="2">
    <location>
        <begin position="232"/>
        <end position="255"/>
    </location>
</feature>
<feature type="transmembrane region" description="Helical" evidence="2">
    <location>
        <begin position="23"/>
        <end position="46"/>
    </location>
</feature>
<evidence type="ECO:0000256" key="2">
    <source>
        <dbReference type="SAM" id="Phobius"/>
    </source>
</evidence>
<dbReference type="AlphaFoldDB" id="A0AAN5I9A7"/>
<feature type="transmembrane region" description="Helical" evidence="2">
    <location>
        <begin position="177"/>
        <end position="198"/>
    </location>
</feature>
<feature type="compositionally biased region" description="Basic and acidic residues" evidence="1">
    <location>
        <begin position="290"/>
        <end position="302"/>
    </location>
</feature>
<dbReference type="EMBL" id="BTRK01000006">
    <property type="protein sequence ID" value="GMR57432.1"/>
    <property type="molecule type" value="Genomic_DNA"/>
</dbReference>
<feature type="region of interest" description="Disordered" evidence="1">
    <location>
        <begin position="290"/>
        <end position="315"/>
    </location>
</feature>
<evidence type="ECO:0000313" key="4">
    <source>
        <dbReference type="Proteomes" id="UP001328107"/>
    </source>
</evidence>
<feature type="transmembrane region" description="Helical" evidence="2">
    <location>
        <begin position="115"/>
        <end position="133"/>
    </location>
</feature>
<evidence type="ECO:0000313" key="3">
    <source>
        <dbReference type="EMBL" id="GMR57432.1"/>
    </source>
</evidence>
<sequence length="315" mass="35011">ILQTTMVVKTFKELFAELKGKNALAWTLTLVVVILAVVGFSFAIPYKPYDPHTNVLGLFMKLFALSLALLHNRLPKPGLFHMMSALLIAPYGTLAVYAIWRAFDGSPELLSTAKEAAHSCALIFLLPVYLTIVQDKADSWYDKSLFLSKRDEEEAEARGDSGEPTTKDFIIAGIASFVYWTLVFSGGAVATALIYLQVFEKETLIHTLALTAWFSFLLMVPSLFVRPPRWVIALKFVLVPLAVAGVLVLNAYGIFTLGNLLAGVLQHIPWIILIVMLIAELIYSKKKAKRREDMNGEKKMNDEAAPPLLEKNGEH</sequence>
<feature type="transmembrane region" description="Helical" evidence="2">
    <location>
        <begin position="82"/>
        <end position="103"/>
    </location>
</feature>
<keyword evidence="2" id="KW-0812">Transmembrane</keyword>
<name>A0AAN5I9A7_9BILA</name>
<accession>A0AAN5I9A7</accession>
<gene>
    <name evidence="3" type="ORF">PMAYCL1PPCAC_27627</name>
</gene>
<proteinExistence type="predicted"/>